<dbReference type="RefSeq" id="WP_071614703.1">
    <property type="nucleotide sequence ID" value="NZ_CP015756.1"/>
</dbReference>
<dbReference type="Gene3D" id="3.20.20.70">
    <property type="entry name" value="Aldolase class I"/>
    <property type="match status" value="1"/>
</dbReference>
<dbReference type="Proteomes" id="UP000182569">
    <property type="component" value="Chromosome"/>
</dbReference>
<reference evidence="8" key="1">
    <citation type="journal article" date="2016" name="Front. Microbiol.">
        <title>Complete Genome Sequence of Clostridium estertheticum DSM 8809, a Microbe Identified in Spoiled Vacuum Packed Beef.</title>
        <authorList>
            <person name="Yu Z."/>
            <person name="Gunn L."/>
            <person name="Brennan E."/>
            <person name="Reid R."/>
            <person name="Wall P.G."/>
            <person name="Gaora O.P."/>
            <person name="Hurley D."/>
            <person name="Bolton D."/>
            <person name="Fanning S."/>
        </authorList>
    </citation>
    <scope>NUCLEOTIDE SEQUENCE [LARGE SCALE GENOMIC DNA]</scope>
    <source>
        <strain evidence="8">DSM 8809</strain>
    </source>
</reference>
<dbReference type="KEGG" id="ceu:A7L45_21425"/>
<evidence type="ECO:0000256" key="2">
    <source>
        <dbReference type="ARBA" id="ARBA00022723"/>
    </source>
</evidence>
<dbReference type="PANTHER" id="PTHR43075">
    <property type="entry name" value="FORMATE LYASE ACTIVATING ENZYME, PUTATIVE (AFU_ORTHOLOGUE AFUA_2G15630)-RELATED"/>
    <property type="match status" value="1"/>
</dbReference>
<evidence type="ECO:0000259" key="6">
    <source>
        <dbReference type="Pfam" id="PF04055"/>
    </source>
</evidence>
<evidence type="ECO:0000256" key="3">
    <source>
        <dbReference type="ARBA" id="ARBA00023004"/>
    </source>
</evidence>
<feature type="domain" description="Radical SAM core" evidence="6">
    <location>
        <begin position="70"/>
        <end position="237"/>
    </location>
</feature>
<dbReference type="AlphaFoldDB" id="A0A1J0GM82"/>
<dbReference type="GO" id="GO:0046872">
    <property type="term" value="F:metal ion binding"/>
    <property type="evidence" value="ECO:0007669"/>
    <property type="project" value="UniProtKB-KW"/>
</dbReference>
<keyword evidence="4 5" id="KW-0411">Iron-sulfur</keyword>
<evidence type="ECO:0000256" key="1">
    <source>
        <dbReference type="ARBA" id="ARBA00022691"/>
    </source>
</evidence>
<accession>A0A1J0GM82</accession>
<organism evidence="7 8">
    <name type="scientific">Clostridium estertheticum subsp. estertheticum</name>
    <dbReference type="NCBI Taxonomy" id="1552"/>
    <lineage>
        <taxon>Bacteria</taxon>
        <taxon>Bacillati</taxon>
        <taxon>Bacillota</taxon>
        <taxon>Clostridia</taxon>
        <taxon>Eubacteriales</taxon>
        <taxon>Clostridiaceae</taxon>
        <taxon>Clostridium</taxon>
    </lineage>
</organism>
<dbReference type="SUPFAM" id="SSF102114">
    <property type="entry name" value="Radical SAM enzymes"/>
    <property type="match status" value="1"/>
</dbReference>
<dbReference type="EMBL" id="CP015756">
    <property type="protein sequence ID" value="APC42417.1"/>
    <property type="molecule type" value="Genomic_DNA"/>
</dbReference>
<dbReference type="InterPro" id="IPR007197">
    <property type="entry name" value="rSAM"/>
</dbReference>
<dbReference type="SFLD" id="SFLDG01099">
    <property type="entry name" value="Uncharacterised_Radical_SAM_Su"/>
    <property type="match status" value="1"/>
</dbReference>
<name>A0A1J0GM82_9CLOT</name>
<dbReference type="OrthoDB" id="9781783at2"/>
<gene>
    <name evidence="7" type="ORF">A7L45_21425</name>
</gene>
<feature type="binding site" evidence="5">
    <location>
        <position position="82"/>
    </location>
    <ligand>
        <name>[4Fe-4S] cluster</name>
        <dbReference type="ChEBI" id="CHEBI:49883"/>
        <note>4Fe-4S-S-AdoMet</note>
    </ligand>
</feature>
<dbReference type="InterPro" id="IPR040085">
    <property type="entry name" value="MJ0674-like"/>
</dbReference>
<dbReference type="InterPro" id="IPR013785">
    <property type="entry name" value="Aldolase_TIM"/>
</dbReference>
<comment type="cofactor">
    <cofactor evidence="5">
        <name>[4Fe-4S] cluster</name>
        <dbReference type="ChEBI" id="CHEBI:49883"/>
    </cofactor>
    <text evidence="5">Binds 1 [4Fe-4S] cluster. The cluster is coordinated with 3 cysteines and an exchangeable S-adenosyl-L-methionine.</text>
</comment>
<evidence type="ECO:0000256" key="5">
    <source>
        <dbReference type="PIRSR" id="PIRSR004869-50"/>
    </source>
</evidence>
<keyword evidence="8" id="KW-1185">Reference proteome</keyword>
<dbReference type="Pfam" id="PF04055">
    <property type="entry name" value="Radical_SAM"/>
    <property type="match status" value="1"/>
</dbReference>
<feature type="binding site" evidence="5">
    <location>
        <position position="75"/>
    </location>
    <ligand>
        <name>[4Fe-4S] cluster</name>
        <dbReference type="ChEBI" id="CHEBI:49883"/>
        <note>4Fe-4S-S-AdoMet</note>
    </ligand>
</feature>
<dbReference type="GO" id="GO:0003824">
    <property type="term" value="F:catalytic activity"/>
    <property type="evidence" value="ECO:0007669"/>
    <property type="project" value="InterPro"/>
</dbReference>
<protein>
    <submittedName>
        <fullName evidence="7">Radical SAM protein</fullName>
    </submittedName>
</protein>
<keyword evidence="1 5" id="KW-0949">S-adenosyl-L-methionine</keyword>
<evidence type="ECO:0000313" key="8">
    <source>
        <dbReference type="Proteomes" id="UP000182569"/>
    </source>
</evidence>
<dbReference type="STRING" id="1552.A7L45_21425"/>
<proteinExistence type="predicted"/>
<dbReference type="InterPro" id="IPR058240">
    <property type="entry name" value="rSAM_sf"/>
</dbReference>
<feature type="binding site" evidence="5">
    <location>
        <position position="79"/>
    </location>
    <ligand>
        <name>[4Fe-4S] cluster</name>
        <dbReference type="ChEBI" id="CHEBI:49883"/>
        <note>4Fe-4S-S-AdoMet</note>
    </ligand>
</feature>
<dbReference type="PIRSF" id="PIRSF004869">
    <property type="entry name" value="PflX_prd"/>
    <property type="match status" value="1"/>
</dbReference>
<dbReference type="InterPro" id="IPR016431">
    <property type="entry name" value="Pyrv-formate_lyase-activ_prd"/>
</dbReference>
<dbReference type="CDD" id="cd01335">
    <property type="entry name" value="Radical_SAM"/>
    <property type="match status" value="1"/>
</dbReference>
<dbReference type="PANTHER" id="PTHR43075:SF1">
    <property type="entry name" value="FORMATE LYASE ACTIVATING ENZYME, PUTATIVE (AFU_ORTHOLOGUE AFUA_2G15630)-RELATED"/>
    <property type="match status" value="1"/>
</dbReference>
<sequence>MINKNTKKLYDSTSLDILKKCNLCPRKCSVNRLDGELGYCNASEYIKVAKVSLHYWEEPCISGKLGSGTVFFSNCNLKCVFCQNYKISHNSFGKTISINRLSEIFLEEQKRGALNINLVTPTHYVPQIIESLKLAKQSGLSIPILYNSNGYENIDTIKSLKGFIDVYLPDLKYYGDKYALKYSKAPNYFNTASKVITEMVSQVGKVKFDDNGIIKKGVIIRHLMLPGLLFDSKKVIDFIHSTFNDDVYISLMNQYTPLHVETKFPEINKTLNQDHYDALINYCLNLGITKCFIQDSGTSSPDFIPDFNLSGI</sequence>
<keyword evidence="2 5" id="KW-0479">Metal-binding</keyword>
<dbReference type="SFLD" id="SFLDS00029">
    <property type="entry name" value="Radical_SAM"/>
    <property type="match status" value="1"/>
</dbReference>
<evidence type="ECO:0000313" key="7">
    <source>
        <dbReference type="EMBL" id="APC42417.1"/>
    </source>
</evidence>
<keyword evidence="3 5" id="KW-0408">Iron</keyword>
<evidence type="ECO:0000256" key="4">
    <source>
        <dbReference type="ARBA" id="ARBA00023014"/>
    </source>
</evidence>
<dbReference type="GO" id="GO:0051536">
    <property type="term" value="F:iron-sulfur cluster binding"/>
    <property type="evidence" value="ECO:0007669"/>
    <property type="project" value="UniProtKB-KW"/>
</dbReference>